<feature type="region of interest" description="Disordered" evidence="1">
    <location>
        <begin position="1"/>
        <end position="26"/>
    </location>
</feature>
<name>A0A1E3U7L7_9FIRM</name>
<evidence type="ECO:0000313" key="3">
    <source>
        <dbReference type="Proteomes" id="UP000094271"/>
    </source>
</evidence>
<sequence length="167" mass="19136">MKWGDKRSKNRKPLDQQIGNLTKEEKDRKILEEQSIITGAEDIEKPPTWLINAIAKKEYKRVIKDLKNIEIVGNLDLSNLAGYCNAYAMYRKATAILAKEDLIVTKTSAQGNDYEAENPLIMIQKKYAEEMRKFASMCGLTIDSRLKAATFKLDRTEEEIEDEFGDI</sequence>
<dbReference type="EMBL" id="MEHA01000039">
    <property type="protein sequence ID" value="ODR42200.1"/>
    <property type="molecule type" value="Genomic_DNA"/>
</dbReference>
<dbReference type="InterPro" id="IPR006448">
    <property type="entry name" value="Phage_term_ssu_P27"/>
</dbReference>
<evidence type="ECO:0000313" key="2">
    <source>
        <dbReference type="EMBL" id="ODR42200.1"/>
    </source>
</evidence>
<accession>A0A1E3U7L7</accession>
<dbReference type="AlphaFoldDB" id="A0A1E3U7L7"/>
<proteinExistence type="predicted"/>
<dbReference type="Pfam" id="PF05119">
    <property type="entry name" value="Terminase_4"/>
    <property type="match status" value="1"/>
</dbReference>
<reference evidence="2 3" key="1">
    <citation type="submission" date="2016-08" db="EMBL/GenBank/DDBJ databases">
        <authorList>
            <person name="Seilhamer J.J."/>
        </authorList>
    </citation>
    <scope>NUCLEOTIDE SEQUENCE [LARGE SCALE GENOMIC DNA]</scope>
    <source>
        <strain evidence="2 3">NML150140-1</strain>
    </source>
</reference>
<protein>
    <submittedName>
        <fullName evidence="2">Terminase</fullName>
    </submittedName>
</protein>
<comment type="caution">
    <text evidence="2">The sequence shown here is derived from an EMBL/GenBank/DDBJ whole genome shotgun (WGS) entry which is preliminary data.</text>
</comment>
<dbReference type="OrthoDB" id="6010489at2"/>
<evidence type="ECO:0000256" key="1">
    <source>
        <dbReference type="SAM" id="MobiDB-lite"/>
    </source>
</evidence>
<gene>
    <name evidence="2" type="ORF">BEI59_32190</name>
</gene>
<organism evidence="2 3">
    <name type="scientific">Eisenbergiella tayi</name>
    <dbReference type="NCBI Taxonomy" id="1432052"/>
    <lineage>
        <taxon>Bacteria</taxon>
        <taxon>Bacillati</taxon>
        <taxon>Bacillota</taxon>
        <taxon>Clostridia</taxon>
        <taxon>Lachnospirales</taxon>
        <taxon>Lachnospiraceae</taxon>
        <taxon>Eisenbergiella</taxon>
    </lineage>
</organism>
<dbReference type="NCBIfam" id="TIGR01558">
    <property type="entry name" value="sm_term_P27"/>
    <property type="match status" value="1"/>
</dbReference>
<dbReference type="Proteomes" id="UP000094271">
    <property type="component" value="Unassembled WGS sequence"/>
</dbReference>